<evidence type="ECO:0000313" key="1">
    <source>
        <dbReference type="EMBL" id="MFD1674850.1"/>
    </source>
</evidence>
<dbReference type="EMBL" id="JBHUCX010000023">
    <property type="protein sequence ID" value="MFD1674850.1"/>
    <property type="molecule type" value="Genomic_DNA"/>
</dbReference>
<gene>
    <name evidence="1" type="ORF">ACFSB2_09080</name>
</gene>
<keyword evidence="2" id="KW-1185">Reference proteome</keyword>
<sequence length="118" mass="13500">MTAVISELGQEVVKRLGLSVWQKYAEYHEELLVLRSKQKRSSQEELKYIELSRKVPNLEAQLSTILSDSQFVCAHFTFVQSNRGSYKQSVLDQAHEELVIEALTTTGRVANTKNWESV</sequence>
<organism evidence="1 2">
    <name type="scientific">Alicyclobacillus fodiniaquatilis</name>
    <dbReference type="NCBI Taxonomy" id="1661150"/>
    <lineage>
        <taxon>Bacteria</taxon>
        <taxon>Bacillati</taxon>
        <taxon>Bacillota</taxon>
        <taxon>Bacilli</taxon>
        <taxon>Bacillales</taxon>
        <taxon>Alicyclobacillaceae</taxon>
        <taxon>Alicyclobacillus</taxon>
    </lineage>
</organism>
<protein>
    <submittedName>
        <fullName evidence="1">Uncharacterized protein</fullName>
    </submittedName>
</protein>
<proteinExistence type="predicted"/>
<dbReference type="Proteomes" id="UP001597079">
    <property type="component" value="Unassembled WGS sequence"/>
</dbReference>
<comment type="caution">
    <text evidence="1">The sequence shown here is derived from an EMBL/GenBank/DDBJ whole genome shotgun (WGS) entry which is preliminary data.</text>
</comment>
<name>A0ABW4JFY4_9BACL</name>
<dbReference type="RefSeq" id="WP_377942724.1">
    <property type="nucleotide sequence ID" value="NZ_JBHUCX010000023.1"/>
</dbReference>
<reference evidence="2" key="1">
    <citation type="journal article" date="2019" name="Int. J. Syst. Evol. Microbiol.">
        <title>The Global Catalogue of Microorganisms (GCM) 10K type strain sequencing project: providing services to taxonomists for standard genome sequencing and annotation.</title>
        <authorList>
            <consortium name="The Broad Institute Genomics Platform"/>
            <consortium name="The Broad Institute Genome Sequencing Center for Infectious Disease"/>
            <person name="Wu L."/>
            <person name="Ma J."/>
        </authorList>
    </citation>
    <scope>NUCLEOTIDE SEQUENCE [LARGE SCALE GENOMIC DNA]</scope>
    <source>
        <strain evidence="2">CGMCC 1.12286</strain>
    </source>
</reference>
<evidence type="ECO:0000313" key="2">
    <source>
        <dbReference type="Proteomes" id="UP001597079"/>
    </source>
</evidence>
<accession>A0ABW4JFY4</accession>